<evidence type="ECO:0000256" key="2">
    <source>
        <dbReference type="ARBA" id="ARBA00008711"/>
    </source>
</evidence>
<keyword evidence="7 9" id="KW-0234">DNA repair</keyword>
<comment type="miscellaneous">
    <text evidence="9">This enzyme catalyzes only one turnover and therefore is not strictly catalytic. According to one definition, an enzyme is a biocatalyst that acts repeatedly and over many reaction cycles.</text>
</comment>
<dbReference type="GO" id="GO:0003908">
    <property type="term" value="F:methylated-DNA-[protein]-cysteine S-methyltransferase activity"/>
    <property type="evidence" value="ECO:0007669"/>
    <property type="project" value="UniProtKB-UniRule"/>
</dbReference>
<dbReference type="CDD" id="cd06445">
    <property type="entry name" value="ATase"/>
    <property type="match status" value="1"/>
</dbReference>
<dbReference type="Gene3D" id="3.30.160.70">
    <property type="entry name" value="Methylated DNA-protein cysteine methyltransferase domain"/>
    <property type="match status" value="1"/>
</dbReference>
<evidence type="ECO:0000256" key="9">
    <source>
        <dbReference type="HAMAP-Rule" id="MF_00772"/>
    </source>
</evidence>
<keyword evidence="5 9" id="KW-0808">Transferase</keyword>
<evidence type="ECO:0000256" key="8">
    <source>
        <dbReference type="ARBA" id="ARBA00049348"/>
    </source>
</evidence>
<dbReference type="PROSITE" id="PS00374">
    <property type="entry name" value="MGMT"/>
    <property type="match status" value="1"/>
</dbReference>
<dbReference type="NCBIfam" id="TIGR00589">
    <property type="entry name" value="ogt"/>
    <property type="match status" value="1"/>
</dbReference>
<keyword evidence="13" id="KW-1185">Reference proteome</keyword>
<evidence type="ECO:0000256" key="6">
    <source>
        <dbReference type="ARBA" id="ARBA00022763"/>
    </source>
</evidence>
<proteinExistence type="inferred from homology"/>
<dbReference type="InterPro" id="IPR036631">
    <property type="entry name" value="MGMT_N_sf"/>
</dbReference>
<comment type="similarity">
    <text evidence="2 9">Belongs to the MGMT family.</text>
</comment>
<dbReference type="Pfam" id="PF01035">
    <property type="entry name" value="DNA_binding_1"/>
    <property type="match status" value="1"/>
</dbReference>
<dbReference type="HAMAP" id="MF_00772">
    <property type="entry name" value="OGT"/>
    <property type="match status" value="1"/>
</dbReference>
<dbReference type="PANTHER" id="PTHR10815">
    <property type="entry name" value="METHYLATED-DNA--PROTEIN-CYSTEINE METHYLTRANSFERASE"/>
    <property type="match status" value="1"/>
</dbReference>
<dbReference type="PANTHER" id="PTHR10815:SF5">
    <property type="entry name" value="METHYLATED-DNA--PROTEIN-CYSTEINE METHYLTRANSFERASE"/>
    <property type="match status" value="1"/>
</dbReference>
<comment type="catalytic activity">
    <reaction evidence="8 9">
        <text>a 6-O-methyl-2'-deoxyguanosine in DNA + L-cysteinyl-[protein] = S-methyl-L-cysteinyl-[protein] + a 2'-deoxyguanosine in DNA</text>
        <dbReference type="Rhea" id="RHEA:24000"/>
        <dbReference type="Rhea" id="RHEA-COMP:10131"/>
        <dbReference type="Rhea" id="RHEA-COMP:10132"/>
        <dbReference type="Rhea" id="RHEA-COMP:11367"/>
        <dbReference type="Rhea" id="RHEA-COMP:11368"/>
        <dbReference type="ChEBI" id="CHEBI:29950"/>
        <dbReference type="ChEBI" id="CHEBI:82612"/>
        <dbReference type="ChEBI" id="CHEBI:85445"/>
        <dbReference type="ChEBI" id="CHEBI:85448"/>
        <dbReference type="EC" id="2.1.1.63"/>
    </reaction>
</comment>
<dbReference type="InterPro" id="IPR036217">
    <property type="entry name" value="MethylDNA_cys_MeTrfase_DNAb"/>
</dbReference>
<dbReference type="eggNOG" id="COG0350">
    <property type="taxonomic scope" value="Bacteria"/>
</dbReference>
<evidence type="ECO:0000313" key="12">
    <source>
        <dbReference type="EMBL" id="AEB06202.1"/>
    </source>
</evidence>
<sequence>MNYIDTYHSPLGDIMLASDGEALIGLWFEGQKYFAAGLGDEVEARALPVFATTSEWLDSYFHGEQPGSMPPLLMRDTPYRRAVWLELLAIPRGKIVTYKQVAESVAARSGTERISCRAVGGAIARNPISIIVPCHRVVGSDGSLTGYAGGLDRKIALLTLEGVDVSRFRDV</sequence>
<dbReference type="RefSeq" id="WP_013707945.1">
    <property type="nucleotide sequence ID" value="NC_015389.1"/>
</dbReference>
<accession>F2N9U7</accession>
<dbReference type="STRING" id="700015.Corgl_0074"/>
<dbReference type="AlphaFoldDB" id="F2N9U7"/>
<dbReference type="EMBL" id="CP002628">
    <property type="protein sequence ID" value="AEB06202.1"/>
    <property type="molecule type" value="Genomic_DNA"/>
</dbReference>
<dbReference type="Gene3D" id="1.10.10.10">
    <property type="entry name" value="Winged helix-like DNA-binding domain superfamily/Winged helix DNA-binding domain"/>
    <property type="match status" value="1"/>
</dbReference>
<dbReference type="HOGENOM" id="CLU_000445_52_2_11"/>
<comment type="catalytic activity">
    <reaction evidence="1 9">
        <text>a 4-O-methyl-thymidine in DNA + L-cysteinyl-[protein] = a thymidine in DNA + S-methyl-L-cysteinyl-[protein]</text>
        <dbReference type="Rhea" id="RHEA:53428"/>
        <dbReference type="Rhea" id="RHEA-COMP:10131"/>
        <dbReference type="Rhea" id="RHEA-COMP:10132"/>
        <dbReference type="Rhea" id="RHEA-COMP:13555"/>
        <dbReference type="Rhea" id="RHEA-COMP:13556"/>
        <dbReference type="ChEBI" id="CHEBI:29950"/>
        <dbReference type="ChEBI" id="CHEBI:82612"/>
        <dbReference type="ChEBI" id="CHEBI:137386"/>
        <dbReference type="ChEBI" id="CHEBI:137387"/>
        <dbReference type="EC" id="2.1.1.63"/>
    </reaction>
</comment>
<dbReference type="GO" id="GO:0032259">
    <property type="term" value="P:methylation"/>
    <property type="evidence" value="ECO:0007669"/>
    <property type="project" value="UniProtKB-KW"/>
</dbReference>
<keyword evidence="4 9" id="KW-0489">Methyltransferase</keyword>
<keyword evidence="6 9" id="KW-0227">DNA damage</keyword>
<gene>
    <name evidence="12" type="ordered locus">Corgl_0074</name>
</gene>
<organism evidence="12 13">
    <name type="scientific">Coriobacterium glomerans (strain ATCC 49209 / DSM 20642 / JCM 10262 / PW2)</name>
    <dbReference type="NCBI Taxonomy" id="700015"/>
    <lineage>
        <taxon>Bacteria</taxon>
        <taxon>Bacillati</taxon>
        <taxon>Actinomycetota</taxon>
        <taxon>Coriobacteriia</taxon>
        <taxon>Coriobacteriales</taxon>
        <taxon>Coriobacteriaceae</taxon>
        <taxon>Coriobacterium</taxon>
    </lineage>
</organism>
<name>F2N9U7_CORGP</name>
<evidence type="ECO:0000256" key="3">
    <source>
        <dbReference type="ARBA" id="ARBA00022490"/>
    </source>
</evidence>
<dbReference type="Pfam" id="PF02870">
    <property type="entry name" value="Methyltransf_1N"/>
    <property type="match status" value="1"/>
</dbReference>
<reference evidence="13" key="1">
    <citation type="journal article" date="2013" name="Stand. Genomic Sci.">
        <title>Complete genome sequence of Coriobacterium glomerans type strain (PW2(T)) from the midgut of Pyrrhocoris apterus L. (red soldier bug).</title>
        <authorList>
            <person name="Stackebrandt E."/>
            <person name="Zeytun A."/>
            <person name="Lapidus A."/>
            <person name="Nolan M."/>
            <person name="Lucas S."/>
            <person name="Hammon N."/>
            <person name="Deshpande S."/>
            <person name="Cheng J.F."/>
            <person name="Tapia R."/>
            <person name="Goodwin L.A."/>
            <person name="Pitluck S."/>
            <person name="Liolios K."/>
            <person name="Pagani I."/>
            <person name="Ivanova N."/>
            <person name="Mavromatis K."/>
            <person name="Mikhailova N."/>
            <person name="Huntemann M."/>
            <person name="Pati A."/>
            <person name="Chen A."/>
            <person name="Palaniappan K."/>
            <person name="Chang Y.J."/>
            <person name="Land M."/>
            <person name="Hauser L."/>
            <person name="Rohde M."/>
            <person name="Pukall R."/>
            <person name="Goker M."/>
            <person name="Detter J.C."/>
            <person name="Woyke T."/>
            <person name="Bristow J."/>
            <person name="Eisen J.A."/>
            <person name="Markowitz V."/>
            <person name="Hugenholtz P."/>
            <person name="Kyrpides N.C."/>
            <person name="Klenk H.P."/>
        </authorList>
    </citation>
    <scope>NUCLEOTIDE SEQUENCE</scope>
    <source>
        <strain evidence="13">ATCC 49209 / DSM 20642 / JCM 10262 / PW2</strain>
    </source>
</reference>
<evidence type="ECO:0000259" key="11">
    <source>
        <dbReference type="Pfam" id="PF02870"/>
    </source>
</evidence>
<dbReference type="InterPro" id="IPR008332">
    <property type="entry name" value="MethylG_MeTrfase_N"/>
</dbReference>
<dbReference type="KEGG" id="cgo:Corgl_0074"/>
<dbReference type="GO" id="GO:0005737">
    <property type="term" value="C:cytoplasm"/>
    <property type="evidence" value="ECO:0007669"/>
    <property type="project" value="UniProtKB-SubCell"/>
</dbReference>
<dbReference type="Proteomes" id="UP000006851">
    <property type="component" value="Chromosome"/>
</dbReference>
<dbReference type="EC" id="2.1.1.63" evidence="9"/>
<dbReference type="InterPro" id="IPR036388">
    <property type="entry name" value="WH-like_DNA-bd_sf"/>
</dbReference>
<dbReference type="InterPro" id="IPR023546">
    <property type="entry name" value="MGMT"/>
</dbReference>
<comment type="function">
    <text evidence="9">Involved in the cellular defense against the biological effects of O6-methylguanine (O6-MeG) and O4-methylthymine (O4-MeT) in DNA. Repairs the methylated nucleobase in DNA by stoichiometrically transferring the methyl group to a cysteine residue in the enzyme. This is a suicide reaction: the enzyme is irreversibly inactivated.</text>
</comment>
<dbReference type="InterPro" id="IPR014048">
    <property type="entry name" value="MethylDNA_cys_MeTrfase_DNA-bd"/>
</dbReference>
<keyword evidence="3 9" id="KW-0963">Cytoplasm</keyword>
<dbReference type="OrthoDB" id="9811249at2"/>
<comment type="subcellular location">
    <subcellularLocation>
        <location evidence="9">Cytoplasm</location>
    </subcellularLocation>
</comment>
<evidence type="ECO:0000313" key="13">
    <source>
        <dbReference type="Proteomes" id="UP000006851"/>
    </source>
</evidence>
<evidence type="ECO:0000256" key="4">
    <source>
        <dbReference type="ARBA" id="ARBA00022603"/>
    </source>
</evidence>
<evidence type="ECO:0000256" key="1">
    <source>
        <dbReference type="ARBA" id="ARBA00001286"/>
    </source>
</evidence>
<feature type="domain" description="Methylguanine DNA methyltransferase ribonuclease-like" evidence="11">
    <location>
        <begin position="3"/>
        <end position="64"/>
    </location>
</feature>
<dbReference type="GO" id="GO:0006307">
    <property type="term" value="P:DNA alkylation repair"/>
    <property type="evidence" value="ECO:0007669"/>
    <property type="project" value="UniProtKB-UniRule"/>
</dbReference>
<dbReference type="FunFam" id="1.10.10.10:FF:000214">
    <property type="entry name" value="Methylated-DNA--protein-cysteine methyltransferase"/>
    <property type="match status" value="1"/>
</dbReference>
<dbReference type="SUPFAM" id="SSF53155">
    <property type="entry name" value="Methylated DNA-protein cysteine methyltransferase domain"/>
    <property type="match status" value="1"/>
</dbReference>
<evidence type="ECO:0000256" key="7">
    <source>
        <dbReference type="ARBA" id="ARBA00023204"/>
    </source>
</evidence>
<feature type="domain" description="Methylated-DNA-[protein]-cysteine S-methyltransferase DNA binding" evidence="10">
    <location>
        <begin position="79"/>
        <end position="163"/>
    </location>
</feature>
<protein>
    <recommendedName>
        <fullName evidence="9">Methylated-DNA--protein-cysteine methyltransferase</fullName>
        <ecNumber evidence="9">2.1.1.63</ecNumber>
    </recommendedName>
    <alternativeName>
        <fullName evidence="9">6-O-methylguanine-DNA methyltransferase</fullName>
        <shortName evidence="9">MGMT</shortName>
    </alternativeName>
    <alternativeName>
        <fullName evidence="9">O-6-methylguanine-DNA-alkyltransferase</fullName>
    </alternativeName>
</protein>
<dbReference type="SUPFAM" id="SSF46767">
    <property type="entry name" value="Methylated DNA-protein cysteine methyltransferase, C-terminal domain"/>
    <property type="match status" value="1"/>
</dbReference>
<evidence type="ECO:0000256" key="5">
    <source>
        <dbReference type="ARBA" id="ARBA00022679"/>
    </source>
</evidence>
<evidence type="ECO:0000259" key="10">
    <source>
        <dbReference type="Pfam" id="PF01035"/>
    </source>
</evidence>
<dbReference type="InterPro" id="IPR001497">
    <property type="entry name" value="MethylDNA_cys_MeTrfase_AS"/>
</dbReference>
<feature type="active site" description="Nucleophile; methyl group acceptor" evidence="9">
    <location>
        <position position="134"/>
    </location>
</feature>